<proteinExistence type="predicted"/>
<dbReference type="SUPFAM" id="SSF52540">
    <property type="entry name" value="P-loop containing nucleoside triphosphate hydrolases"/>
    <property type="match status" value="1"/>
</dbReference>
<comment type="caution">
    <text evidence="1">The sequence shown here is derived from an EMBL/GenBank/DDBJ whole genome shotgun (WGS) entry which is preliminary data.</text>
</comment>
<keyword evidence="2" id="KW-1185">Reference proteome</keyword>
<dbReference type="AlphaFoldDB" id="A0A5D0XIN5"/>
<gene>
    <name evidence="1" type="ORF">FQ377_14150</name>
</gene>
<dbReference type="EMBL" id="VSLD01000013">
    <property type="protein sequence ID" value="TYC96325.1"/>
    <property type="molecule type" value="Genomic_DNA"/>
</dbReference>
<protein>
    <submittedName>
        <fullName evidence="1">Uncharacterized protein</fullName>
    </submittedName>
</protein>
<sequence length="482" mass="53384">MTQLTTDVFTPAKRPTITGVNRTHLSQEIDWEIKKGGWYVSVLGATKLGKTTLVKTALGKVDFSIFVNGNSFLEGDNALWQKLGAALEIPVSKETGTVSGDKSTWGFFAKFSANLGLAKGEGGSQFGGEHMRQTTSTNAIQLDAETEVIKAFKLLIDKGITVAIAIDDFHFVTDVERRRSLIKALRPVAGAGVSIILITLPNRETDPAFDNTNAWGRHTPISVPTWSLEDLGKIARQGFEALNVDASESIVRELSKNSFGSPQIMQQLCLNLCELENGVTETVSGAQPFELQEPRWWQDFFGSVRDPQSEQWLKILINGPKQRGHERKTYRIGAKKYDGYELILFVLRDLGAKPTVSLDELKTSIGMRVYPEIRNITSSDGKVVNLFNKQKVNAMNLEAKINNLHVIAHKIVDGLKPIESSAGNSDSFDDDDAVFDEESIDVAGNRPQPFFEFVKDPVKPCINILDPQLCYSLKWHGGKMLR</sequence>
<reference evidence="1 2" key="1">
    <citation type="submission" date="2019-08" db="EMBL/GenBank/DDBJ databases">
        <title>Genone of Arthrobacter echini P9.</title>
        <authorList>
            <person name="Bowman J.P."/>
        </authorList>
    </citation>
    <scope>NUCLEOTIDE SEQUENCE [LARGE SCALE GENOMIC DNA]</scope>
    <source>
        <strain evidence="1 2">P9</strain>
    </source>
</reference>
<dbReference type="Proteomes" id="UP000323410">
    <property type="component" value="Unassembled WGS sequence"/>
</dbReference>
<dbReference type="InterPro" id="IPR027417">
    <property type="entry name" value="P-loop_NTPase"/>
</dbReference>
<name>A0A5D0XIN5_9MICC</name>
<evidence type="ECO:0000313" key="1">
    <source>
        <dbReference type="EMBL" id="TYC96325.1"/>
    </source>
</evidence>
<dbReference type="RefSeq" id="WP_148601831.1">
    <property type="nucleotide sequence ID" value="NZ_VSLD01000013.1"/>
</dbReference>
<dbReference type="OrthoDB" id="2531964at2"/>
<accession>A0A5D0XIN5</accession>
<organism evidence="1 2">
    <name type="scientific">Arthrobacter echini</name>
    <dbReference type="NCBI Taxonomy" id="1529066"/>
    <lineage>
        <taxon>Bacteria</taxon>
        <taxon>Bacillati</taxon>
        <taxon>Actinomycetota</taxon>
        <taxon>Actinomycetes</taxon>
        <taxon>Micrococcales</taxon>
        <taxon>Micrococcaceae</taxon>
        <taxon>Arthrobacter</taxon>
    </lineage>
</organism>
<evidence type="ECO:0000313" key="2">
    <source>
        <dbReference type="Proteomes" id="UP000323410"/>
    </source>
</evidence>